<keyword evidence="7" id="KW-1185">Reference proteome</keyword>
<dbReference type="GO" id="GO:0006351">
    <property type="term" value="P:DNA-templated transcription"/>
    <property type="evidence" value="ECO:0007669"/>
    <property type="project" value="TreeGrafter"/>
</dbReference>
<sequence length="303" mass="33170">MDHFKAMSLFVLTVDRGSLSAAAAECGLSPTMVGNHLQALEAHLGTRLLNRTTRRQHLTEFGKTYYDRCVEILGLVEDTEALALESHKVPKGRLRITSSAAFGTERLIPALADYAARHPGVDLDVVITDTVVDLAEEGFEAAIRIGSLPASNLIARPLAPYRLVICAAPGYLARHGEPRHPDELGRHNCLAYTYSSRSEWRSTQSSWRMSGPQGEINVAIAGHLQADSAQGLRRAALAGMGIVLLPEIMLSDDIAAGRLVRLLPAYAPPSRALNLLYLQDRRISPKLRSFIDFVLERFGPDAR</sequence>
<evidence type="ECO:0000313" key="7">
    <source>
        <dbReference type="Proteomes" id="UP000036700"/>
    </source>
</evidence>
<dbReference type="OrthoDB" id="9786526at2"/>
<dbReference type="PANTHER" id="PTHR30537:SF5">
    <property type="entry name" value="HTH-TYPE TRANSCRIPTIONAL ACTIVATOR TTDR-RELATED"/>
    <property type="match status" value="1"/>
</dbReference>
<evidence type="ECO:0000256" key="4">
    <source>
        <dbReference type="ARBA" id="ARBA00023163"/>
    </source>
</evidence>
<dbReference type="GO" id="GO:0043565">
    <property type="term" value="F:sequence-specific DNA binding"/>
    <property type="evidence" value="ECO:0007669"/>
    <property type="project" value="TreeGrafter"/>
</dbReference>
<protein>
    <submittedName>
        <fullName evidence="6">LysR family transcriptional regulator</fullName>
    </submittedName>
</protein>
<keyword evidence="3" id="KW-0238">DNA-binding</keyword>
<dbReference type="STRING" id="445709.ABW99_19920"/>
<dbReference type="SUPFAM" id="SSF53850">
    <property type="entry name" value="Periplasmic binding protein-like II"/>
    <property type="match status" value="1"/>
</dbReference>
<keyword evidence="4" id="KW-0804">Transcription</keyword>
<dbReference type="FunFam" id="3.40.190.290:FF:000001">
    <property type="entry name" value="Transcriptional regulator, LysR family"/>
    <property type="match status" value="1"/>
</dbReference>
<dbReference type="InterPro" id="IPR058163">
    <property type="entry name" value="LysR-type_TF_proteobact-type"/>
</dbReference>
<dbReference type="InterPro" id="IPR005119">
    <property type="entry name" value="LysR_subst-bd"/>
</dbReference>
<reference evidence="7" key="1">
    <citation type="submission" date="2015-06" db="EMBL/GenBank/DDBJ databases">
        <authorList>
            <person name="Lim Y.L."/>
            <person name="Ee R."/>
            <person name="Yong D."/>
            <person name="How K.Y."/>
            <person name="Yin W.F."/>
            <person name="Chan K.G."/>
        </authorList>
    </citation>
    <scope>NUCLEOTIDE SEQUENCE [LARGE SCALE GENOMIC DNA]</scope>
    <source>
        <strain evidence="7">DSM 25325</strain>
    </source>
</reference>
<proteinExistence type="inferred from homology"/>
<dbReference type="Pfam" id="PF03466">
    <property type="entry name" value="LysR_substrate"/>
    <property type="match status" value="1"/>
</dbReference>
<dbReference type="AlphaFoldDB" id="A0A0G3EZG9"/>
<dbReference type="CDD" id="cd08477">
    <property type="entry name" value="PBP2_CrgA_like_8"/>
    <property type="match status" value="1"/>
</dbReference>
<dbReference type="Pfam" id="PF00126">
    <property type="entry name" value="HTH_1"/>
    <property type="match status" value="1"/>
</dbReference>
<gene>
    <name evidence="6" type="ORF">ABW99_19920</name>
</gene>
<dbReference type="PATRIC" id="fig|445709.3.peg.4179"/>
<dbReference type="FunFam" id="1.10.10.10:FF:000001">
    <property type="entry name" value="LysR family transcriptional regulator"/>
    <property type="match status" value="1"/>
</dbReference>
<dbReference type="PANTHER" id="PTHR30537">
    <property type="entry name" value="HTH-TYPE TRANSCRIPTIONAL REGULATOR"/>
    <property type="match status" value="1"/>
</dbReference>
<dbReference type="Proteomes" id="UP000036700">
    <property type="component" value="Chromosome"/>
</dbReference>
<evidence type="ECO:0000313" key="6">
    <source>
        <dbReference type="EMBL" id="AKJ70141.1"/>
    </source>
</evidence>
<organism evidence="6 7">
    <name type="scientific">Pandoraea thiooxydans</name>
    <dbReference type="NCBI Taxonomy" id="445709"/>
    <lineage>
        <taxon>Bacteria</taxon>
        <taxon>Pseudomonadati</taxon>
        <taxon>Pseudomonadota</taxon>
        <taxon>Betaproteobacteria</taxon>
        <taxon>Burkholderiales</taxon>
        <taxon>Burkholderiaceae</taxon>
        <taxon>Pandoraea</taxon>
    </lineage>
</organism>
<accession>A0A0G3EZG9</accession>
<evidence type="ECO:0000259" key="5">
    <source>
        <dbReference type="PROSITE" id="PS50931"/>
    </source>
</evidence>
<feature type="domain" description="HTH lysR-type" evidence="5">
    <location>
        <begin position="1"/>
        <end position="59"/>
    </location>
</feature>
<dbReference type="InterPro" id="IPR000847">
    <property type="entry name" value="LysR_HTH_N"/>
</dbReference>
<dbReference type="RefSeq" id="WP_047216067.1">
    <property type="nucleotide sequence ID" value="NZ_CP011568.3"/>
</dbReference>
<dbReference type="GO" id="GO:0003700">
    <property type="term" value="F:DNA-binding transcription factor activity"/>
    <property type="evidence" value="ECO:0007669"/>
    <property type="project" value="InterPro"/>
</dbReference>
<evidence type="ECO:0000256" key="3">
    <source>
        <dbReference type="ARBA" id="ARBA00023125"/>
    </source>
</evidence>
<dbReference type="KEGG" id="ptx:ABW99_19920"/>
<dbReference type="Gene3D" id="3.40.190.290">
    <property type="match status" value="1"/>
</dbReference>
<dbReference type="PROSITE" id="PS50931">
    <property type="entry name" value="HTH_LYSR"/>
    <property type="match status" value="1"/>
</dbReference>
<evidence type="ECO:0000256" key="1">
    <source>
        <dbReference type="ARBA" id="ARBA00009437"/>
    </source>
</evidence>
<dbReference type="InterPro" id="IPR036390">
    <property type="entry name" value="WH_DNA-bd_sf"/>
</dbReference>
<dbReference type="EMBL" id="CP011568">
    <property type="protein sequence ID" value="AKJ70141.1"/>
    <property type="molecule type" value="Genomic_DNA"/>
</dbReference>
<name>A0A0G3EZG9_9BURK</name>
<keyword evidence="2" id="KW-0805">Transcription regulation</keyword>
<dbReference type="Gene3D" id="1.10.10.10">
    <property type="entry name" value="Winged helix-like DNA-binding domain superfamily/Winged helix DNA-binding domain"/>
    <property type="match status" value="1"/>
</dbReference>
<dbReference type="SUPFAM" id="SSF46785">
    <property type="entry name" value="Winged helix' DNA-binding domain"/>
    <property type="match status" value="1"/>
</dbReference>
<evidence type="ECO:0000256" key="2">
    <source>
        <dbReference type="ARBA" id="ARBA00023015"/>
    </source>
</evidence>
<comment type="similarity">
    <text evidence="1">Belongs to the LysR transcriptional regulatory family.</text>
</comment>
<dbReference type="InterPro" id="IPR036388">
    <property type="entry name" value="WH-like_DNA-bd_sf"/>
</dbReference>